<keyword evidence="1" id="KW-0732">Signal</keyword>
<dbReference type="Proteomes" id="UP000036681">
    <property type="component" value="Unplaced"/>
</dbReference>
<dbReference type="WBParaSite" id="ALUE_0001015401-mRNA-1">
    <property type="protein sequence ID" value="ALUE_0001015401-mRNA-1"/>
    <property type="gene ID" value="ALUE_0001015401"/>
</dbReference>
<feature type="signal peptide" evidence="1">
    <location>
        <begin position="1"/>
        <end position="19"/>
    </location>
</feature>
<feature type="chain" id="PRO_5005656536" evidence="1">
    <location>
        <begin position="20"/>
        <end position="103"/>
    </location>
</feature>
<evidence type="ECO:0000313" key="2">
    <source>
        <dbReference type="Proteomes" id="UP000036681"/>
    </source>
</evidence>
<keyword evidence="2" id="KW-1185">Reference proteome</keyword>
<evidence type="ECO:0000256" key="1">
    <source>
        <dbReference type="SAM" id="SignalP"/>
    </source>
</evidence>
<accession>A0A0M3I1J3</accession>
<name>A0A0M3I1J3_ASCLU</name>
<organism evidence="2 3">
    <name type="scientific">Ascaris lumbricoides</name>
    <name type="common">Giant roundworm</name>
    <dbReference type="NCBI Taxonomy" id="6252"/>
    <lineage>
        <taxon>Eukaryota</taxon>
        <taxon>Metazoa</taxon>
        <taxon>Ecdysozoa</taxon>
        <taxon>Nematoda</taxon>
        <taxon>Chromadorea</taxon>
        <taxon>Rhabditida</taxon>
        <taxon>Spirurina</taxon>
        <taxon>Ascaridomorpha</taxon>
        <taxon>Ascaridoidea</taxon>
        <taxon>Ascarididae</taxon>
        <taxon>Ascaris</taxon>
    </lineage>
</organism>
<dbReference type="AlphaFoldDB" id="A0A0M3I1J3"/>
<sequence length="103" mass="11675">MPWIALVPTVIMLDVMYRATLITTPPNKIHHCSENGIGVNGQVITSEFDKPYQAPFQQSTNHFYEARMLPKSNNYADDLLLIDIVEQNHTSSPNQIDGFDLKD</sequence>
<protein>
    <submittedName>
        <fullName evidence="3">Uncharacterized protein</fullName>
    </submittedName>
</protein>
<reference evidence="3" key="1">
    <citation type="submission" date="2017-02" db="UniProtKB">
        <authorList>
            <consortium name="WormBaseParasite"/>
        </authorList>
    </citation>
    <scope>IDENTIFICATION</scope>
</reference>
<evidence type="ECO:0000313" key="3">
    <source>
        <dbReference type="WBParaSite" id="ALUE_0001015401-mRNA-1"/>
    </source>
</evidence>
<proteinExistence type="predicted"/>